<gene>
    <name evidence="1" type="ORF">EYD45_03235</name>
</gene>
<dbReference type="AlphaFoldDB" id="A0A4V2JAE7"/>
<dbReference type="EMBL" id="SIRT01000002">
    <property type="protein sequence ID" value="TBN05304.1"/>
    <property type="molecule type" value="Genomic_DNA"/>
</dbReference>
<organism evidence="1 2">
    <name type="scientific">Hyunsoonleella flava</name>
    <dbReference type="NCBI Taxonomy" id="2527939"/>
    <lineage>
        <taxon>Bacteria</taxon>
        <taxon>Pseudomonadati</taxon>
        <taxon>Bacteroidota</taxon>
        <taxon>Flavobacteriia</taxon>
        <taxon>Flavobacteriales</taxon>
        <taxon>Flavobacteriaceae</taxon>
    </lineage>
</organism>
<reference evidence="1 2" key="1">
    <citation type="submission" date="2019-02" db="EMBL/GenBank/DDBJ databases">
        <title>Hyunsoonleella sp., isolated from marine sediment.</title>
        <authorList>
            <person name="Liu B.-T."/>
        </authorList>
    </citation>
    <scope>NUCLEOTIDE SEQUENCE [LARGE SCALE GENOMIC DNA]</scope>
    <source>
        <strain evidence="1 2">T58</strain>
    </source>
</reference>
<protein>
    <recommendedName>
        <fullName evidence="3">TonB C-terminal domain-containing protein</fullName>
    </recommendedName>
</protein>
<comment type="caution">
    <text evidence="1">The sequence shown here is derived from an EMBL/GenBank/DDBJ whole genome shotgun (WGS) entry which is preliminary data.</text>
</comment>
<keyword evidence="2" id="KW-1185">Reference proteome</keyword>
<dbReference type="PROSITE" id="PS51257">
    <property type="entry name" value="PROKAR_LIPOPROTEIN"/>
    <property type="match status" value="1"/>
</dbReference>
<dbReference type="OrthoDB" id="1191002at2"/>
<evidence type="ECO:0000313" key="1">
    <source>
        <dbReference type="EMBL" id="TBN05304.1"/>
    </source>
</evidence>
<evidence type="ECO:0008006" key="3">
    <source>
        <dbReference type="Google" id="ProtNLM"/>
    </source>
</evidence>
<proteinExistence type="predicted"/>
<accession>A0A4V2JAE7</accession>
<name>A0A4V2JAE7_9FLAO</name>
<dbReference type="Proteomes" id="UP000291142">
    <property type="component" value="Unassembled WGS sequence"/>
</dbReference>
<evidence type="ECO:0000313" key="2">
    <source>
        <dbReference type="Proteomes" id="UP000291142"/>
    </source>
</evidence>
<sequence>MKQFCVILLVLMVSSCDYFNVKKTSSEAILKEELQAFDWEHVDTYPSFAQCDSLQLKEEQKACFESTLYAEISEFLQNEIIIVTQDINDTLILKLRVSKEGDVSLLDTKMDSLTRSEIPELQNLILKSLDALPKINAAIKRSQPVTTEFEMPLIVKVE</sequence>
<dbReference type="RefSeq" id="WP_130962926.1">
    <property type="nucleotide sequence ID" value="NZ_SIRT01000002.1"/>
</dbReference>